<feature type="region of interest" description="Disordered" evidence="1">
    <location>
        <begin position="328"/>
        <end position="356"/>
    </location>
</feature>
<proteinExistence type="predicted"/>
<protein>
    <submittedName>
        <fullName evidence="2">Uncharacterized protein</fullName>
    </submittedName>
</protein>
<sequence>MCTTFQDSEDLGMEREEIVYRPVGFLKNYSRNYKGYESRLSTGATLTPTQPQASSGHQLMDSMITTGRQVITSTPPSKCSYTPDDQVFAVCKRSVQPQVWKDMPPVLQPEVTVATEKSASGTPVPTWSYRRETHPPSLDEGPPKLRRMVPSPITSMLRDQEQQGKEKDTRSGFVPIRPKAPPSLQPQSPLVVSQGGVTKVTSTIHQSGGIVRPVAVPGVVSPEGKPAPRVVSISREDYLRLLQQNKIKVVQQAPGGKGQVIQLQAGLQIITQKGAPTPATAPLPTATIASPAASVTVACSSEGSKVISTVSPAGGMKKAIMVNPWSVTDSSQSRTSTSAFSPSKLAPLTGSGANSVSSAVITSPAVSSAITASSPRVRPVKDPVMISPRASVRLPQSPSTSATTPPVSSSPAGPTPLRGKSHTEGGGSGHKLPESIESCVKTNSHKQSAGYGSKSDMSGDQDSDGSGDQDSGESGSDGNATDSSPGVNRSVHRDGQEQKRSSVKRKNDDSDSGAPLAKSSRPSGGSEKSVASNVKTSPPGQKAVPQINLTGLSSQLASAMARKRKQCSPEPHNTSPPKQNHTSPNSGANCSSSSVSQAAASAVDQENLSAGDPMPEDSLNSSDETEGSDMEAEDLAGPPRLEAASVPPSTSARKGGEVTPPRLKASGSVLGKSPLKHADSNIFQRMLDMSSGESPGKSAAEDPPRDHGHST</sequence>
<feature type="region of interest" description="Disordered" evidence="1">
    <location>
        <begin position="389"/>
        <end position="711"/>
    </location>
</feature>
<accession>A0AAN9G9L8</accession>
<evidence type="ECO:0000313" key="2">
    <source>
        <dbReference type="EMBL" id="KAK7099604.1"/>
    </source>
</evidence>
<feature type="compositionally biased region" description="Polar residues" evidence="1">
    <location>
        <begin position="547"/>
        <end position="557"/>
    </location>
</feature>
<feature type="compositionally biased region" description="Basic and acidic residues" evidence="1">
    <location>
        <begin position="699"/>
        <end position="711"/>
    </location>
</feature>
<organism evidence="2 3">
    <name type="scientific">Littorina saxatilis</name>
    <dbReference type="NCBI Taxonomy" id="31220"/>
    <lineage>
        <taxon>Eukaryota</taxon>
        <taxon>Metazoa</taxon>
        <taxon>Spiralia</taxon>
        <taxon>Lophotrochozoa</taxon>
        <taxon>Mollusca</taxon>
        <taxon>Gastropoda</taxon>
        <taxon>Caenogastropoda</taxon>
        <taxon>Littorinimorpha</taxon>
        <taxon>Littorinoidea</taxon>
        <taxon>Littorinidae</taxon>
        <taxon>Littorina</taxon>
    </lineage>
</organism>
<feature type="compositionally biased region" description="Low complexity" evidence="1">
    <location>
        <begin position="397"/>
        <end position="416"/>
    </location>
</feature>
<comment type="caution">
    <text evidence="2">The sequence shown here is derived from an EMBL/GenBank/DDBJ whole genome shotgun (WGS) entry which is preliminary data.</text>
</comment>
<feature type="compositionally biased region" description="Basic and acidic residues" evidence="1">
    <location>
        <begin position="491"/>
        <end position="509"/>
    </location>
</feature>
<evidence type="ECO:0000256" key="1">
    <source>
        <dbReference type="SAM" id="MobiDB-lite"/>
    </source>
</evidence>
<gene>
    <name evidence="2" type="ORF">V1264_003719</name>
</gene>
<feature type="region of interest" description="Disordered" evidence="1">
    <location>
        <begin position="113"/>
        <end position="145"/>
    </location>
</feature>
<dbReference type="Proteomes" id="UP001374579">
    <property type="component" value="Unassembled WGS sequence"/>
</dbReference>
<feature type="compositionally biased region" description="Polar residues" evidence="1">
    <location>
        <begin position="115"/>
        <end position="125"/>
    </location>
</feature>
<dbReference type="AlphaFoldDB" id="A0AAN9G9L8"/>
<name>A0AAN9G9L8_9CAEN</name>
<feature type="compositionally biased region" description="Polar residues" evidence="1">
    <location>
        <begin position="529"/>
        <end position="539"/>
    </location>
</feature>
<feature type="compositionally biased region" description="Low complexity" evidence="1">
    <location>
        <begin position="583"/>
        <end position="602"/>
    </location>
</feature>
<feature type="compositionally biased region" description="Low complexity" evidence="1">
    <location>
        <begin position="328"/>
        <end position="343"/>
    </location>
</feature>
<evidence type="ECO:0000313" key="3">
    <source>
        <dbReference type="Proteomes" id="UP001374579"/>
    </source>
</evidence>
<reference evidence="2 3" key="1">
    <citation type="submission" date="2024-02" db="EMBL/GenBank/DDBJ databases">
        <title>Chromosome-scale genome assembly of the rough periwinkle Littorina saxatilis.</title>
        <authorList>
            <person name="De Jode A."/>
            <person name="Faria R."/>
            <person name="Formenti G."/>
            <person name="Sims Y."/>
            <person name="Smith T.P."/>
            <person name="Tracey A."/>
            <person name="Wood J.M.D."/>
            <person name="Zagrodzka Z.B."/>
            <person name="Johannesson K."/>
            <person name="Butlin R.K."/>
            <person name="Leder E.H."/>
        </authorList>
    </citation>
    <scope>NUCLEOTIDE SEQUENCE [LARGE SCALE GENOMIC DNA]</scope>
    <source>
        <strain evidence="2">Snail1</strain>
        <tissue evidence="2">Muscle</tissue>
    </source>
</reference>
<feature type="compositionally biased region" description="Acidic residues" evidence="1">
    <location>
        <begin position="459"/>
        <end position="471"/>
    </location>
</feature>
<dbReference type="EMBL" id="JBAMIC010000012">
    <property type="protein sequence ID" value="KAK7099604.1"/>
    <property type="molecule type" value="Genomic_DNA"/>
</dbReference>
<keyword evidence="3" id="KW-1185">Reference proteome</keyword>
<feature type="compositionally biased region" description="Polar residues" evidence="1">
    <location>
        <begin position="571"/>
        <end position="582"/>
    </location>
</feature>
<feature type="compositionally biased region" description="Acidic residues" evidence="1">
    <location>
        <begin position="623"/>
        <end position="634"/>
    </location>
</feature>